<dbReference type="Pfam" id="PF02734">
    <property type="entry name" value="Dak2"/>
    <property type="match status" value="1"/>
</dbReference>
<evidence type="ECO:0000259" key="2">
    <source>
        <dbReference type="PROSITE" id="PS51480"/>
    </source>
</evidence>
<dbReference type="InterPro" id="IPR033470">
    <property type="entry name" value="FakA-like_C"/>
</dbReference>
<dbReference type="PATRIC" id="fig|92706.3.peg.1464"/>
<dbReference type="SMART" id="SM01120">
    <property type="entry name" value="Dak2"/>
    <property type="match status" value="1"/>
</dbReference>
<dbReference type="PANTHER" id="PTHR33434">
    <property type="entry name" value="DEGV DOMAIN-CONTAINING PROTEIN DR_1986-RELATED"/>
    <property type="match status" value="1"/>
</dbReference>
<dbReference type="Pfam" id="PF21645">
    <property type="entry name" value="FakA-like_M"/>
    <property type="match status" value="1"/>
</dbReference>
<sequence length="567" mass="59159">MSSSESSSSEGSQPAPSVQPEHRADSTGAPAAASKEASQQMDAAGVLEWARTAVEQLSERRAEINALNVFPVPDADTGSNMTYTMTAALDEALKLGESGDVARITEALAVGSVRGARGNSGVVLSQVLRAIAQAAADGVIDGHTIQEALSIARSLVDRAITDPVEGTVVTVLRSAAIEAEHLVEAGHTALPDVVNAAVKAARTALARTPSQLAVLREAGVVDAGGQGLVILLESLAEQINGNPPHHPSNHSEPAEEPSFHGKTGDLEVMFYIACDSAQTLDALHNELETLGDSLLIARETDTRGTVHIHSRRAGEVIQKAFAAGDVSELRLEILPDTPGSFTEEPRRVLMAVAPDGLVAELYRSAGVKVVARNIAQSKSDDVVAKIVSIARKSGADEVILLPNGLLTKRELVSIERSSHAFEQSVVILPTATLVAGLAAVSVHEPAQPLAVDSYAMAEAAGAMRTATIRAAASAALTQAGACSKGDLLSFIGPEIALVSEELNDALSRTALRLLDGSSEQITLLIAQDRQSAFDEGVFRRGLGTHTDVEITVYPATGMENLVEIGVE</sequence>
<dbReference type="InterPro" id="IPR050270">
    <property type="entry name" value="DegV_domain_contain"/>
</dbReference>
<dbReference type="GO" id="GO:0004371">
    <property type="term" value="F:glycerone kinase activity"/>
    <property type="evidence" value="ECO:0007669"/>
    <property type="project" value="InterPro"/>
</dbReference>
<dbReference type="Gene3D" id="1.25.40.340">
    <property type="match status" value="1"/>
</dbReference>
<organism evidence="3 4">
    <name type="scientific">[Brevibacterium] flavum</name>
    <dbReference type="NCBI Taxonomy" id="92706"/>
    <lineage>
        <taxon>Bacteria</taxon>
        <taxon>Bacillati</taxon>
        <taxon>Actinomycetota</taxon>
        <taxon>Actinomycetes</taxon>
        <taxon>Mycobacteriales</taxon>
        <taxon>Corynebacteriaceae</taxon>
        <taxon>Corynebacterium</taxon>
    </lineage>
</organism>
<gene>
    <name evidence="3" type="ORF">YH66_07045</name>
</gene>
<evidence type="ECO:0000256" key="1">
    <source>
        <dbReference type="SAM" id="MobiDB-lite"/>
    </source>
</evidence>
<accession>A0A0F6WQE5</accession>
<dbReference type="InterPro" id="IPR048394">
    <property type="entry name" value="FakA-like_M"/>
</dbReference>
<proteinExistence type="predicted"/>
<dbReference type="InterPro" id="IPR019986">
    <property type="entry name" value="YloV-like"/>
</dbReference>
<protein>
    <submittedName>
        <fullName evidence="3">Kinase</fullName>
    </submittedName>
</protein>
<dbReference type="Pfam" id="PF13684">
    <property type="entry name" value="FakA-like_C"/>
    <property type="match status" value="1"/>
</dbReference>
<dbReference type="SUPFAM" id="SSF101473">
    <property type="entry name" value="DhaL-like"/>
    <property type="match status" value="1"/>
</dbReference>
<evidence type="ECO:0000313" key="3">
    <source>
        <dbReference type="EMBL" id="AKF27320.1"/>
    </source>
</evidence>
<keyword evidence="4" id="KW-1185">Reference proteome</keyword>
<feature type="domain" description="DhaL" evidence="2">
    <location>
        <begin position="44"/>
        <end position="237"/>
    </location>
</feature>
<keyword evidence="3" id="KW-0418">Kinase</keyword>
<feature type="compositionally biased region" description="Low complexity" evidence="1">
    <location>
        <begin position="1"/>
        <end position="12"/>
    </location>
</feature>
<reference evidence="3 4" key="1">
    <citation type="submission" date="2015-04" db="EMBL/GenBank/DDBJ databases">
        <title>Complete Genome Sequence of Brevibacterium flavum ATCC 15168.</title>
        <authorList>
            <person name="Ahn J."/>
            <person name="Park G."/>
            <person name="Jeon W."/>
            <person name="Jang Y."/>
            <person name="Jang M."/>
            <person name="Lee H."/>
            <person name="Lee H."/>
        </authorList>
    </citation>
    <scope>NUCLEOTIDE SEQUENCE [LARGE SCALE GENOMIC DNA]</scope>
    <source>
        <strain evidence="3 4">ATCC 15168</strain>
    </source>
</reference>
<dbReference type="InterPro" id="IPR036117">
    <property type="entry name" value="DhaL_dom_sf"/>
</dbReference>
<dbReference type="SMART" id="SM01121">
    <property type="entry name" value="Dak1_2"/>
    <property type="match status" value="1"/>
</dbReference>
<dbReference type="NCBIfam" id="TIGR03599">
    <property type="entry name" value="YloV"/>
    <property type="match status" value="1"/>
</dbReference>
<name>A0A0F6WQE5_9CORY</name>
<evidence type="ECO:0000313" key="4">
    <source>
        <dbReference type="Proteomes" id="UP000034037"/>
    </source>
</evidence>
<keyword evidence="3" id="KW-0808">Transferase</keyword>
<feature type="region of interest" description="Disordered" evidence="1">
    <location>
        <begin position="1"/>
        <end position="40"/>
    </location>
</feature>
<dbReference type="GO" id="GO:0006071">
    <property type="term" value="P:glycerol metabolic process"/>
    <property type="evidence" value="ECO:0007669"/>
    <property type="project" value="InterPro"/>
</dbReference>
<dbReference type="PANTHER" id="PTHR33434:SF4">
    <property type="entry name" value="PHOSPHATASE PROTEIN"/>
    <property type="match status" value="1"/>
</dbReference>
<dbReference type="RefSeq" id="WP_003861510.1">
    <property type="nucleotide sequence ID" value="NZ_CP011309.1"/>
</dbReference>
<dbReference type="Proteomes" id="UP000034037">
    <property type="component" value="Chromosome"/>
</dbReference>
<dbReference type="HOGENOM" id="CLU_017496_0_1_11"/>
<dbReference type="AlphaFoldDB" id="A0A0F6WQE5"/>
<dbReference type="PROSITE" id="PS51480">
    <property type="entry name" value="DHAL"/>
    <property type="match status" value="1"/>
</dbReference>
<dbReference type="EMBL" id="CP011309">
    <property type="protein sequence ID" value="AKF27320.1"/>
    <property type="molecule type" value="Genomic_DNA"/>
</dbReference>
<feature type="region of interest" description="Disordered" evidence="1">
    <location>
        <begin position="239"/>
        <end position="260"/>
    </location>
</feature>
<dbReference type="InterPro" id="IPR004007">
    <property type="entry name" value="DhaL_dom"/>
</dbReference>